<dbReference type="Proteomes" id="UP000241480">
    <property type="component" value="Segment"/>
</dbReference>
<gene>
    <name evidence="1" type="ORF">Ro1_00240</name>
</gene>
<accession>A0A2H4YHI1</accession>
<evidence type="ECO:0000313" key="2">
    <source>
        <dbReference type="Proteomes" id="UP000241480"/>
    </source>
</evidence>
<evidence type="ECO:0000313" key="1">
    <source>
        <dbReference type="EMBL" id="AUE23445.1"/>
    </source>
</evidence>
<keyword evidence="2" id="KW-1185">Reference proteome</keyword>
<sequence length="75" mass="8593">MNKYYFTFGMNQQMKDGVSLGNFYVCIEAADINSARFDMFEARGSSWSFSYTEEEFAGQPEKYGLTSLTLEQVTL</sequence>
<reference evidence="1 2" key="1">
    <citation type="submission" date="2017-10" db="EMBL/GenBank/DDBJ databases">
        <title>Antibacterial composition for extension of chilled fish shelf life and decreasing of risk of food-borne infections, bacteriophage strains for its preparation.</title>
        <authorList>
            <person name="Zulkarneev E.R."/>
            <person name="Aleshkin A.V."/>
            <person name="Rubalsky O.V."/>
            <person name="Kiseleva I.A."/>
            <person name="Rubalskii E.O."/>
            <person name="Lebedev S.N."/>
        </authorList>
    </citation>
    <scope>NUCLEOTIDE SEQUENCE [LARGE SCALE GENOMIC DNA]</scope>
</reference>
<dbReference type="EMBL" id="MG250486">
    <property type="protein sequence ID" value="AUE23445.1"/>
    <property type="molecule type" value="Genomic_DNA"/>
</dbReference>
<name>A0A2H4YHI1_9CAUD</name>
<protein>
    <submittedName>
        <fullName evidence="1">Uncharacterized protein</fullName>
    </submittedName>
</protein>
<organism evidence="1 2">
    <name type="scientific">Raoultella phage Ro1</name>
    <dbReference type="NCBI Taxonomy" id="2053702"/>
    <lineage>
        <taxon>Viruses</taxon>
        <taxon>Duplodnaviria</taxon>
        <taxon>Heunggongvirae</taxon>
        <taxon>Uroviricota</taxon>
        <taxon>Caudoviricetes</taxon>
        <taxon>Vequintavirinae</taxon>
        <taxon>Mydovirus</taxon>
        <taxon>Mydovirus Ro1</taxon>
    </lineage>
</organism>
<proteinExistence type="predicted"/>